<dbReference type="InterPro" id="IPR036102">
    <property type="entry name" value="OsmC/Ohrsf"/>
</dbReference>
<dbReference type="SUPFAM" id="SSF82784">
    <property type="entry name" value="OsmC-like"/>
    <property type="match status" value="1"/>
</dbReference>
<evidence type="ECO:0000313" key="1">
    <source>
        <dbReference type="EMBL" id="MBZ0155200.1"/>
    </source>
</evidence>
<organism evidence="1 2">
    <name type="scientific">Candidatus Nitrobium versatile</name>
    <dbReference type="NCBI Taxonomy" id="2884831"/>
    <lineage>
        <taxon>Bacteria</taxon>
        <taxon>Pseudomonadati</taxon>
        <taxon>Nitrospirota</taxon>
        <taxon>Nitrospiria</taxon>
        <taxon>Nitrospirales</taxon>
        <taxon>Nitrospiraceae</taxon>
        <taxon>Candidatus Nitrobium</taxon>
    </lineage>
</organism>
<comment type="caution">
    <text evidence="1">The sequence shown here is derived from an EMBL/GenBank/DDBJ whole genome shotgun (WGS) entry which is preliminary data.</text>
</comment>
<dbReference type="InterPro" id="IPR015946">
    <property type="entry name" value="KH_dom-like_a/b"/>
</dbReference>
<accession>A0A953JAN4</accession>
<reference evidence="1" key="1">
    <citation type="journal article" date="2021" name="bioRxiv">
        <title>Unraveling nitrogen, sulfur and carbon metabolic pathways and microbial community transcriptional responses to substrate deprivation and toxicity stresses in a bioreactor mimicking anoxic brackish coastal sediment conditions.</title>
        <authorList>
            <person name="Martins P.D."/>
            <person name="Echeveste M.J."/>
            <person name="Arshad A."/>
            <person name="Kurth J."/>
            <person name="Ouboter H."/>
            <person name="Jetten M.S.M."/>
            <person name="Welte C.U."/>
        </authorList>
    </citation>
    <scope>NUCLEOTIDE SEQUENCE</scope>
    <source>
        <strain evidence="1">MAG_39</strain>
    </source>
</reference>
<dbReference type="NCBIfam" id="NF041052">
    <property type="entry name" value="OsmC_like_Se"/>
    <property type="match status" value="1"/>
</dbReference>
<dbReference type="PANTHER" id="PTHR35368">
    <property type="entry name" value="HYDROPEROXIDE REDUCTASE"/>
    <property type="match status" value="1"/>
</dbReference>
<dbReference type="InterPro" id="IPR052924">
    <property type="entry name" value="OsmC/Ohr_hydroprdx_reductase"/>
</dbReference>
<dbReference type="Gene3D" id="3.30.300.20">
    <property type="match status" value="1"/>
</dbReference>
<dbReference type="Proteomes" id="UP000705867">
    <property type="component" value="Unassembled WGS sequence"/>
</dbReference>
<dbReference type="Pfam" id="PF02566">
    <property type="entry name" value="OsmC"/>
    <property type="match status" value="1"/>
</dbReference>
<dbReference type="InterPro" id="IPR003718">
    <property type="entry name" value="OsmC/Ohr_fam"/>
</dbReference>
<dbReference type="PANTHER" id="PTHR35368:SF1">
    <property type="entry name" value="HYDROPEROXIDE REDUCTASE"/>
    <property type="match status" value="1"/>
</dbReference>
<reference evidence="1" key="2">
    <citation type="submission" date="2021-08" db="EMBL/GenBank/DDBJ databases">
        <authorList>
            <person name="Dalcin Martins P."/>
        </authorList>
    </citation>
    <scope>NUCLEOTIDE SEQUENCE</scope>
    <source>
        <strain evidence="1">MAG_39</strain>
    </source>
</reference>
<name>A0A953JAN4_9BACT</name>
<protein>
    <submittedName>
        <fullName evidence="1">OsmC family protein</fullName>
    </submittedName>
</protein>
<evidence type="ECO:0000313" key="2">
    <source>
        <dbReference type="Proteomes" id="UP000705867"/>
    </source>
</evidence>
<gene>
    <name evidence="1" type="ORF">K8I29_03175</name>
</gene>
<proteinExistence type="predicted"/>
<sequence length="173" mass="18801">MSQEALKEALGKTIEAITKNPVCANAVFRAQTELCDGVCCSIKVRDFETVLVDEPAELGGTNKAMNPVEMVLGALGTCQEIMYAAYAAVMGIPLTKVKVDIKGHIDLRGLFAMDDTAFPGFKKITYETSIESPADRETLQKLVDMVESHCPVYDTLVRPVEVKGEVTINGTKK</sequence>
<dbReference type="EMBL" id="JAIOIV010000028">
    <property type="protein sequence ID" value="MBZ0155200.1"/>
    <property type="molecule type" value="Genomic_DNA"/>
</dbReference>
<dbReference type="AlphaFoldDB" id="A0A953JAN4"/>